<gene>
    <name evidence="2" type="ORF">LCGC14_1987920</name>
    <name evidence="1" type="ORF">LCGC14_2354570</name>
</gene>
<evidence type="ECO:0000313" key="1">
    <source>
        <dbReference type="EMBL" id="KKL45545.1"/>
    </source>
</evidence>
<reference evidence="2" key="1">
    <citation type="journal article" date="2015" name="Nature">
        <title>Complex archaea that bridge the gap between prokaryotes and eukaryotes.</title>
        <authorList>
            <person name="Spang A."/>
            <person name="Saw J.H."/>
            <person name="Jorgensen S.L."/>
            <person name="Zaremba-Niedzwiedzka K."/>
            <person name="Martijn J."/>
            <person name="Lind A.E."/>
            <person name="van Eijk R."/>
            <person name="Schleper C."/>
            <person name="Guy L."/>
            <person name="Ettema T.J."/>
        </authorList>
    </citation>
    <scope>NUCLEOTIDE SEQUENCE</scope>
</reference>
<name>A0A0F9I3Z7_9ZZZZ</name>
<organism evidence="2">
    <name type="scientific">marine sediment metagenome</name>
    <dbReference type="NCBI Taxonomy" id="412755"/>
    <lineage>
        <taxon>unclassified sequences</taxon>
        <taxon>metagenomes</taxon>
        <taxon>ecological metagenomes</taxon>
    </lineage>
</organism>
<dbReference type="AlphaFoldDB" id="A0A0F9I3Z7"/>
<comment type="caution">
    <text evidence="2">The sequence shown here is derived from an EMBL/GenBank/DDBJ whole genome shotgun (WGS) entry which is preliminary data.</text>
</comment>
<dbReference type="EMBL" id="LAZR01034347">
    <property type="protein sequence ID" value="KKL45545.1"/>
    <property type="molecule type" value="Genomic_DNA"/>
</dbReference>
<protein>
    <submittedName>
        <fullName evidence="2">Uncharacterized protein</fullName>
    </submittedName>
</protein>
<accession>A0A0F9I3Z7</accession>
<dbReference type="EMBL" id="LAZR01022360">
    <property type="protein sequence ID" value="KKL82117.1"/>
    <property type="molecule type" value="Genomic_DNA"/>
</dbReference>
<proteinExistence type="predicted"/>
<evidence type="ECO:0000313" key="2">
    <source>
        <dbReference type="EMBL" id="KKL82117.1"/>
    </source>
</evidence>
<sequence length="61" mass="6598">MEESIQKVVNDNPDSIEIGTPAKGGAVKIYGNFDDEAAFKAKIDNAKKVKEYAQANISVNI</sequence>